<dbReference type="GO" id="GO:0004803">
    <property type="term" value="F:transposase activity"/>
    <property type="evidence" value="ECO:0007669"/>
    <property type="project" value="InterPro"/>
</dbReference>
<name>A0A1G2NG25_9BACT</name>
<dbReference type="STRING" id="1802319.A2928_03985"/>
<dbReference type="Proteomes" id="UP000176221">
    <property type="component" value="Unassembled WGS sequence"/>
</dbReference>
<evidence type="ECO:0000259" key="1">
    <source>
        <dbReference type="SMART" id="SM01321"/>
    </source>
</evidence>
<dbReference type="GO" id="GO:0003677">
    <property type="term" value="F:DNA binding"/>
    <property type="evidence" value="ECO:0007669"/>
    <property type="project" value="InterPro"/>
</dbReference>
<dbReference type="Gene3D" id="3.30.70.1290">
    <property type="entry name" value="Transposase IS200-like"/>
    <property type="match status" value="1"/>
</dbReference>
<sequence length="233" mass="27033">MRKEPYTIGNYVHVVKRGARGLSITRTMREKLRFLSLLYYLNDKQNREGWERDLDSLNTPSFAWPKPWSSRVPLVKILAFCLMPNHFHLILKEIVEGGISDFIKKLSISMSMFHNNLHREKGSIFQGAYRSRTILDDNYLRYVAAYVMVKNPLELLDGGIVAAKQNFDEMYARSIQYNFASLKFYASDISSVILDKDIYAEIFASPNDFKSCAKDMILGYENLDEEIKALFIE</sequence>
<dbReference type="InterPro" id="IPR002686">
    <property type="entry name" value="Transposase_17"/>
</dbReference>
<evidence type="ECO:0000313" key="2">
    <source>
        <dbReference type="EMBL" id="OHA35030.1"/>
    </source>
</evidence>
<proteinExistence type="predicted"/>
<organism evidence="2 3">
    <name type="scientific">Candidatus Taylorbacteria bacterium RIFCSPLOWO2_01_FULL_45_15b</name>
    <dbReference type="NCBI Taxonomy" id="1802319"/>
    <lineage>
        <taxon>Bacteria</taxon>
        <taxon>Candidatus Tayloriibacteriota</taxon>
    </lineage>
</organism>
<dbReference type="PANTHER" id="PTHR34322">
    <property type="entry name" value="TRANSPOSASE, Y1_TNP DOMAIN-CONTAINING"/>
    <property type="match status" value="1"/>
</dbReference>
<dbReference type="PANTHER" id="PTHR34322:SF2">
    <property type="entry name" value="TRANSPOSASE IS200-LIKE DOMAIN-CONTAINING PROTEIN"/>
    <property type="match status" value="1"/>
</dbReference>
<dbReference type="SMART" id="SM01321">
    <property type="entry name" value="Y1_Tnp"/>
    <property type="match status" value="1"/>
</dbReference>
<evidence type="ECO:0000313" key="3">
    <source>
        <dbReference type="Proteomes" id="UP000176221"/>
    </source>
</evidence>
<accession>A0A1G2NG25</accession>
<dbReference type="Pfam" id="PF01797">
    <property type="entry name" value="Y1_Tnp"/>
    <property type="match status" value="1"/>
</dbReference>
<comment type="caution">
    <text evidence="2">The sequence shown here is derived from an EMBL/GenBank/DDBJ whole genome shotgun (WGS) entry which is preliminary data.</text>
</comment>
<dbReference type="SUPFAM" id="SSF143422">
    <property type="entry name" value="Transposase IS200-like"/>
    <property type="match status" value="1"/>
</dbReference>
<dbReference type="AlphaFoldDB" id="A0A1G2NG25"/>
<protein>
    <recommendedName>
        <fullName evidence="1">Transposase IS200-like domain-containing protein</fullName>
    </recommendedName>
</protein>
<reference evidence="2 3" key="1">
    <citation type="journal article" date="2016" name="Nat. Commun.">
        <title>Thousands of microbial genomes shed light on interconnected biogeochemical processes in an aquifer system.</title>
        <authorList>
            <person name="Anantharaman K."/>
            <person name="Brown C.T."/>
            <person name="Hug L.A."/>
            <person name="Sharon I."/>
            <person name="Castelle C.J."/>
            <person name="Probst A.J."/>
            <person name="Thomas B.C."/>
            <person name="Singh A."/>
            <person name="Wilkins M.J."/>
            <person name="Karaoz U."/>
            <person name="Brodie E.L."/>
            <person name="Williams K.H."/>
            <person name="Hubbard S.S."/>
            <person name="Banfield J.F."/>
        </authorList>
    </citation>
    <scope>NUCLEOTIDE SEQUENCE [LARGE SCALE GENOMIC DNA]</scope>
</reference>
<dbReference type="GO" id="GO:0006313">
    <property type="term" value="P:DNA transposition"/>
    <property type="evidence" value="ECO:0007669"/>
    <property type="project" value="InterPro"/>
</dbReference>
<gene>
    <name evidence="2" type="ORF">A2928_03985</name>
</gene>
<dbReference type="EMBL" id="MHRX01000001">
    <property type="protein sequence ID" value="OHA35030.1"/>
    <property type="molecule type" value="Genomic_DNA"/>
</dbReference>
<feature type="domain" description="Transposase IS200-like" evidence="1">
    <location>
        <begin position="7"/>
        <end position="150"/>
    </location>
</feature>
<dbReference type="InterPro" id="IPR036515">
    <property type="entry name" value="Transposase_17_sf"/>
</dbReference>